<reference evidence="4" key="2">
    <citation type="journal article" date="2015" name="ISME J.">
        <title>A new class of marine Euryarchaeota group II from the Mediterranean deep chlorophyll maximum.</title>
        <authorList>
            <person name="Martin-Cuadrado A.B."/>
            <person name="Garcia-Heredia I."/>
            <person name="Molto A.G."/>
            <person name="Lopez-Ubeda R."/>
            <person name="Kimes N."/>
            <person name="Lopez-Garcia P."/>
            <person name="Moreira D."/>
            <person name="Rodriguez-Valera F."/>
        </authorList>
    </citation>
    <scope>NUCLEOTIDE SEQUENCE</scope>
</reference>
<dbReference type="EMBL" id="KP211866">
    <property type="protein sequence ID" value="ANV80028.1"/>
    <property type="molecule type" value="Genomic_DNA"/>
</dbReference>
<dbReference type="GO" id="GO:0031118">
    <property type="term" value="P:rRNA pseudouridine synthesis"/>
    <property type="evidence" value="ECO:0007669"/>
    <property type="project" value="TreeGrafter"/>
</dbReference>
<dbReference type="NCBIfam" id="TIGR00425">
    <property type="entry name" value="CBF5"/>
    <property type="match status" value="1"/>
</dbReference>
<protein>
    <submittedName>
        <fullName evidence="4">tRNA pseudouridine synthase b (DKC1, NOLA4, CBF5)</fullName>
    </submittedName>
</protein>
<evidence type="ECO:0000313" key="4">
    <source>
        <dbReference type="EMBL" id="ANV80028.1"/>
    </source>
</evidence>
<dbReference type="GO" id="GO:0009982">
    <property type="term" value="F:pseudouridine synthase activity"/>
    <property type="evidence" value="ECO:0007669"/>
    <property type="project" value="InterPro"/>
</dbReference>
<dbReference type="PROSITE" id="PS50890">
    <property type="entry name" value="PUA"/>
    <property type="match status" value="1"/>
</dbReference>
<dbReference type="SUPFAM" id="SSF88697">
    <property type="entry name" value="PUA domain-like"/>
    <property type="match status" value="1"/>
</dbReference>
<dbReference type="InterPro" id="IPR036974">
    <property type="entry name" value="PUA_sf"/>
</dbReference>
<dbReference type="Gene3D" id="3.30.2350.10">
    <property type="entry name" value="Pseudouridine synthase"/>
    <property type="match status" value="1"/>
</dbReference>
<dbReference type="NCBIfam" id="TIGR00451">
    <property type="entry name" value="unchar_dom_2"/>
    <property type="match status" value="1"/>
</dbReference>
<dbReference type="GO" id="GO:0003723">
    <property type="term" value="F:RNA binding"/>
    <property type="evidence" value="ECO:0007669"/>
    <property type="project" value="InterPro"/>
</dbReference>
<dbReference type="SMART" id="SM00359">
    <property type="entry name" value="PUA"/>
    <property type="match status" value="1"/>
</dbReference>
<dbReference type="SUPFAM" id="SSF55120">
    <property type="entry name" value="Pseudouridine synthase"/>
    <property type="match status" value="1"/>
</dbReference>
<dbReference type="SMART" id="SM01136">
    <property type="entry name" value="DKCLD"/>
    <property type="match status" value="1"/>
</dbReference>
<dbReference type="Pfam" id="PF08068">
    <property type="entry name" value="DKCLD"/>
    <property type="match status" value="1"/>
</dbReference>
<feature type="domain" description="Dyskerin-like" evidence="3">
    <location>
        <begin position="1"/>
        <end position="48"/>
    </location>
</feature>
<feature type="domain" description="PUA" evidence="2">
    <location>
        <begin position="237"/>
        <end position="305"/>
    </location>
</feature>
<dbReference type="InterPro" id="IPR020103">
    <property type="entry name" value="PsdUridine_synth_cat_dom_sf"/>
</dbReference>
<reference evidence="4" key="1">
    <citation type="submission" date="2014-11" db="EMBL/GenBank/DDBJ databases">
        <authorList>
            <person name="Zhu J."/>
            <person name="Qi W."/>
            <person name="Song R."/>
        </authorList>
    </citation>
    <scope>NUCLEOTIDE SEQUENCE</scope>
</reference>
<dbReference type="InterPro" id="IPR004521">
    <property type="entry name" value="Uncharacterised_CHP00451"/>
</dbReference>
<accession>A0A1B1TCL4</accession>
<dbReference type="InterPro" id="IPR032819">
    <property type="entry name" value="TruB_C"/>
</dbReference>
<evidence type="ECO:0000256" key="1">
    <source>
        <dbReference type="ARBA" id="ARBA00023235"/>
    </source>
</evidence>
<dbReference type="InterPro" id="IPR012960">
    <property type="entry name" value="Dyskerin-like"/>
</dbReference>
<dbReference type="AlphaFoldDB" id="A0A1B1TCL4"/>
<proteinExistence type="predicted"/>
<dbReference type="Pfam" id="PF01509">
    <property type="entry name" value="TruB_N"/>
    <property type="match status" value="1"/>
</dbReference>
<dbReference type="InterPro" id="IPR002501">
    <property type="entry name" value="PsdUridine_synth_N"/>
</dbReference>
<dbReference type="InterPro" id="IPR015947">
    <property type="entry name" value="PUA-like_sf"/>
</dbReference>
<dbReference type="PANTHER" id="PTHR23127:SF0">
    <property type="entry name" value="H_ACA RIBONUCLEOPROTEIN COMPLEX SUBUNIT DKC1"/>
    <property type="match status" value="1"/>
</dbReference>
<name>A0A1B1TCL4_9ARCH</name>
<dbReference type="GO" id="GO:0000495">
    <property type="term" value="P:box H/ACA sno(s)RNA 3'-end processing"/>
    <property type="evidence" value="ECO:0007669"/>
    <property type="project" value="TreeGrafter"/>
</dbReference>
<dbReference type="GO" id="GO:1990481">
    <property type="term" value="P:mRNA pseudouridine synthesis"/>
    <property type="evidence" value="ECO:0007669"/>
    <property type="project" value="TreeGrafter"/>
</dbReference>
<dbReference type="GO" id="GO:0031120">
    <property type="term" value="P:snRNA pseudouridine synthesis"/>
    <property type="evidence" value="ECO:0007669"/>
    <property type="project" value="TreeGrafter"/>
</dbReference>
<dbReference type="PANTHER" id="PTHR23127">
    <property type="entry name" value="CENTROMERE/MICROTUBULE BINDING PROTEIN CBF5"/>
    <property type="match status" value="1"/>
</dbReference>
<organism evidence="4">
    <name type="scientific">uncultured Poseidoniia archaeon</name>
    <dbReference type="NCBI Taxonomy" id="1697135"/>
    <lineage>
        <taxon>Archaea</taxon>
        <taxon>Methanobacteriati</taxon>
        <taxon>Thermoplasmatota</taxon>
        <taxon>Candidatus Poseidoniia</taxon>
        <taxon>environmental samples</taxon>
    </lineage>
</organism>
<dbReference type="Pfam" id="PF01472">
    <property type="entry name" value="PUA"/>
    <property type="match status" value="1"/>
</dbReference>
<dbReference type="Pfam" id="PF16198">
    <property type="entry name" value="TruB_C_2"/>
    <property type="match status" value="1"/>
</dbReference>
<dbReference type="InterPro" id="IPR004802">
    <property type="entry name" value="tRNA_PsdUridine_synth_B_fam"/>
</dbReference>
<dbReference type="InterPro" id="IPR002478">
    <property type="entry name" value="PUA"/>
</dbReference>
<evidence type="ECO:0000259" key="3">
    <source>
        <dbReference type="SMART" id="SM01136"/>
    </source>
</evidence>
<dbReference type="Gene3D" id="2.30.130.10">
    <property type="entry name" value="PUA domain"/>
    <property type="match status" value="1"/>
</dbReference>
<dbReference type="NCBIfam" id="NF003280">
    <property type="entry name" value="PRK04270.1"/>
    <property type="match status" value="1"/>
</dbReference>
<sequence length="324" mass="35566">MSEIIFDEKSTTNNKFGSLPLDRSLDELLNSGILLVRKPRGPTSHQLTAWVRNILGIKKIGHGGTLDPMATGLLTILCGRATRLTDIILKGDKRYISVIRFGRDVQSNELEEILTSLSGEIYNVPPKESAVKVQVRTRIIKSLNLIDYDQSTRIAAVEIFCVAGTYIRTLTRDMGLLLDTSCEMLELHRDKTSLFDETMACDMHQLKDAVFLWKEHNDGSGLIKLLTPVESILGKLPSITVKDGAVSAMTHGAPLAKPGLVSSSTEFESGSIVVIKSLKGEAVAIAETLVDFDKFLSMKNGHVAIAKSVLMPTGIYPQNWSKQN</sequence>
<dbReference type="CDD" id="cd21148">
    <property type="entry name" value="PUA_Cbf5"/>
    <property type="match status" value="1"/>
</dbReference>
<keyword evidence="1" id="KW-0413">Isomerase</keyword>
<evidence type="ECO:0000259" key="2">
    <source>
        <dbReference type="SMART" id="SM00359"/>
    </source>
</evidence>